<evidence type="ECO:0000256" key="1">
    <source>
        <dbReference type="SAM" id="MobiDB-lite"/>
    </source>
</evidence>
<sequence>MTAGPTQPTNEPTNHAADRGEHPQERSEQTTRTDSHEESGRYTPRNASRVSGMKLPEVDFEAFQSSLYEQINTLHQQLIEMRATQEAHLSELMTLQSEQRDALNSMFGPAAQSAENHQTGEPDTEQNDG</sequence>
<dbReference type="EMBL" id="FQXZ01000005">
    <property type="protein sequence ID" value="SHH76326.1"/>
    <property type="molecule type" value="Genomic_DNA"/>
</dbReference>
<reference evidence="2 3" key="1">
    <citation type="submission" date="2016-11" db="EMBL/GenBank/DDBJ databases">
        <authorList>
            <person name="Jaros S."/>
            <person name="Januszkiewicz K."/>
            <person name="Wedrychowicz H."/>
        </authorList>
    </citation>
    <scope>NUCLEOTIDE SEQUENCE [LARGE SCALE GENOMIC DNA]</scope>
    <source>
        <strain evidence="2 3">CECT 7868</strain>
    </source>
</reference>
<name>A0A1M5VM37_9VIBR</name>
<dbReference type="AlphaFoldDB" id="A0A1M5VM37"/>
<dbReference type="Proteomes" id="UP000184608">
    <property type="component" value="Unassembled WGS sequence"/>
</dbReference>
<proteinExistence type="predicted"/>
<feature type="region of interest" description="Disordered" evidence="1">
    <location>
        <begin position="106"/>
        <end position="129"/>
    </location>
</feature>
<keyword evidence="3" id="KW-1185">Reference proteome</keyword>
<feature type="compositionally biased region" description="Basic and acidic residues" evidence="1">
    <location>
        <begin position="16"/>
        <end position="40"/>
    </location>
</feature>
<dbReference type="STRING" id="1216006.VA7868_00441"/>
<organism evidence="2 3">
    <name type="scientific">Vibrio aerogenes CECT 7868</name>
    <dbReference type="NCBI Taxonomy" id="1216006"/>
    <lineage>
        <taxon>Bacteria</taxon>
        <taxon>Pseudomonadati</taxon>
        <taxon>Pseudomonadota</taxon>
        <taxon>Gammaproteobacteria</taxon>
        <taxon>Vibrionales</taxon>
        <taxon>Vibrionaceae</taxon>
        <taxon>Vibrio</taxon>
    </lineage>
</organism>
<feature type="region of interest" description="Disordered" evidence="1">
    <location>
        <begin position="1"/>
        <end position="50"/>
    </location>
</feature>
<evidence type="ECO:0000313" key="2">
    <source>
        <dbReference type="EMBL" id="SHH76326.1"/>
    </source>
</evidence>
<feature type="compositionally biased region" description="Polar residues" evidence="1">
    <location>
        <begin position="1"/>
        <end position="13"/>
    </location>
</feature>
<evidence type="ECO:0000313" key="3">
    <source>
        <dbReference type="Proteomes" id="UP000184608"/>
    </source>
</evidence>
<protein>
    <submittedName>
        <fullName evidence="2">Uncharacterized protein</fullName>
    </submittedName>
</protein>
<gene>
    <name evidence="2" type="ORF">VA7868_00441</name>
</gene>
<accession>A0A1M5VM37</accession>